<dbReference type="GO" id="GO:0000978">
    <property type="term" value="F:RNA polymerase II cis-regulatory region sequence-specific DNA binding"/>
    <property type="evidence" value="ECO:0007669"/>
    <property type="project" value="InterPro"/>
</dbReference>
<dbReference type="Pfam" id="PF04082">
    <property type="entry name" value="Fungal_trans"/>
    <property type="match status" value="1"/>
</dbReference>
<dbReference type="AlphaFoldDB" id="A0A2N3MXT9"/>
<comment type="subcellular location">
    <subcellularLocation>
        <location evidence="1">Nucleus</location>
    </subcellularLocation>
</comment>
<keyword evidence="3" id="KW-0677">Repeat</keyword>
<dbReference type="VEuPathDB" id="FungiDB:jhhlp_008365"/>
<evidence type="ECO:0000256" key="5">
    <source>
        <dbReference type="ARBA" id="ARBA00022833"/>
    </source>
</evidence>
<keyword evidence="4" id="KW-0863">Zinc-finger</keyword>
<dbReference type="InterPro" id="IPR051059">
    <property type="entry name" value="VerF-like"/>
</dbReference>
<keyword evidence="5" id="KW-0862">Zinc</keyword>
<evidence type="ECO:0000313" key="8">
    <source>
        <dbReference type="EMBL" id="PKS04999.1"/>
    </source>
</evidence>
<dbReference type="EMBL" id="NLAX01001623">
    <property type="protein sequence ID" value="PKS04999.1"/>
    <property type="molecule type" value="Genomic_DNA"/>
</dbReference>
<feature type="domain" description="Xylanolytic transcriptional activator regulatory" evidence="7">
    <location>
        <begin position="98"/>
        <end position="300"/>
    </location>
</feature>
<gene>
    <name evidence="8" type="ORF">jhhlp_008365</name>
</gene>
<dbReference type="InParanoid" id="A0A2N3MXT9"/>
<evidence type="ECO:0000259" key="7">
    <source>
        <dbReference type="Pfam" id="PF04082"/>
    </source>
</evidence>
<dbReference type="InterPro" id="IPR007219">
    <property type="entry name" value="XnlR_reg_dom"/>
</dbReference>
<dbReference type="STRING" id="41688.A0A2N3MXT9"/>
<keyword evidence="2" id="KW-0479">Metal-binding</keyword>
<keyword evidence="6" id="KW-0539">Nucleus</keyword>
<evidence type="ECO:0000256" key="3">
    <source>
        <dbReference type="ARBA" id="ARBA00022737"/>
    </source>
</evidence>
<dbReference type="OrthoDB" id="3945418at2759"/>
<protein>
    <recommendedName>
        <fullName evidence="7">Xylanolytic transcriptional activator regulatory domain-containing protein</fullName>
    </recommendedName>
</protein>
<reference evidence="8 9" key="1">
    <citation type="journal article" date="2017" name="G3 (Bethesda)">
        <title>First Draft Genome Sequence of the Pathogenic Fungus Lomentospora prolificans (Formerly Scedosporium prolificans).</title>
        <authorList>
            <person name="Luo R."/>
            <person name="Zimin A."/>
            <person name="Workman R."/>
            <person name="Fan Y."/>
            <person name="Pertea G."/>
            <person name="Grossman N."/>
            <person name="Wear M.P."/>
            <person name="Jia B."/>
            <person name="Miller H."/>
            <person name="Casadevall A."/>
            <person name="Timp W."/>
            <person name="Zhang S.X."/>
            <person name="Salzberg S.L."/>
        </authorList>
    </citation>
    <scope>NUCLEOTIDE SEQUENCE [LARGE SCALE GENOMIC DNA]</scope>
    <source>
        <strain evidence="8 9">JHH-5317</strain>
    </source>
</reference>
<dbReference type="Proteomes" id="UP000233524">
    <property type="component" value="Unassembled WGS sequence"/>
</dbReference>
<keyword evidence="9" id="KW-1185">Reference proteome</keyword>
<dbReference type="CDD" id="cd12148">
    <property type="entry name" value="fungal_TF_MHR"/>
    <property type="match status" value="1"/>
</dbReference>
<evidence type="ECO:0000256" key="1">
    <source>
        <dbReference type="ARBA" id="ARBA00004123"/>
    </source>
</evidence>
<dbReference type="GO" id="GO:0000785">
    <property type="term" value="C:chromatin"/>
    <property type="evidence" value="ECO:0007669"/>
    <property type="project" value="TreeGrafter"/>
</dbReference>
<dbReference type="GO" id="GO:0000981">
    <property type="term" value="F:DNA-binding transcription factor activity, RNA polymerase II-specific"/>
    <property type="evidence" value="ECO:0007669"/>
    <property type="project" value="InterPro"/>
</dbReference>
<evidence type="ECO:0000256" key="4">
    <source>
        <dbReference type="ARBA" id="ARBA00022771"/>
    </source>
</evidence>
<sequence>MAYDAFPWEMSQYCLEEYFEGLDGDLLFQELNTGTPSSGTSADLLLDTFSLCSARVIDELGRSHKLVYGEGEPPKGVPEFDMVTVRDILSADNLKAHLSAFFRWTNVVIPTVHRPTFDMDLADPALIVSMYLCGALYLHPRPTAERQTFYDLAEEYVFRRLEEQVSYQRNLPTPCWENKELVALMQAALYIYTHLWLMSNPTRRRRGREMRLGSLLTAIRALKFNKLKHIVQDDVDPQWTDFVALESCIRVTNFTFYLDWQQSGTFHLPPLSSIYELSCELPCQRDLWYAKTASEFDELVASNGKAYITRGLSARFCVEGLLSDDWTRTYLPRLRAVNVQDLSQIVTALHAVALSAALSCTFSFIAAKLHRATTRWTELWSEAATQIDKVALKRSGMVGQAPIICFVLRWLVERMSKDGGAGISYFESVGHESIEALHDLFSAFVIGGGPTETKKGK</sequence>
<name>A0A2N3MXT9_9PEZI</name>
<proteinExistence type="predicted"/>
<dbReference type="GO" id="GO:0008270">
    <property type="term" value="F:zinc ion binding"/>
    <property type="evidence" value="ECO:0007669"/>
    <property type="project" value="UniProtKB-KW"/>
</dbReference>
<evidence type="ECO:0000313" key="9">
    <source>
        <dbReference type="Proteomes" id="UP000233524"/>
    </source>
</evidence>
<evidence type="ECO:0000256" key="2">
    <source>
        <dbReference type="ARBA" id="ARBA00022723"/>
    </source>
</evidence>
<dbReference type="GO" id="GO:0006351">
    <property type="term" value="P:DNA-templated transcription"/>
    <property type="evidence" value="ECO:0007669"/>
    <property type="project" value="InterPro"/>
</dbReference>
<organism evidence="8 9">
    <name type="scientific">Lomentospora prolificans</name>
    <dbReference type="NCBI Taxonomy" id="41688"/>
    <lineage>
        <taxon>Eukaryota</taxon>
        <taxon>Fungi</taxon>
        <taxon>Dikarya</taxon>
        <taxon>Ascomycota</taxon>
        <taxon>Pezizomycotina</taxon>
        <taxon>Sordariomycetes</taxon>
        <taxon>Hypocreomycetidae</taxon>
        <taxon>Microascales</taxon>
        <taxon>Microascaceae</taxon>
        <taxon>Lomentospora</taxon>
    </lineage>
</organism>
<evidence type="ECO:0000256" key="6">
    <source>
        <dbReference type="ARBA" id="ARBA00023242"/>
    </source>
</evidence>
<dbReference type="PANTHER" id="PTHR40626:SF13">
    <property type="entry name" value="RESPIRATION FACTOR 2-RELATED"/>
    <property type="match status" value="1"/>
</dbReference>
<accession>A0A2N3MXT9</accession>
<dbReference type="GO" id="GO:0005634">
    <property type="term" value="C:nucleus"/>
    <property type="evidence" value="ECO:0007669"/>
    <property type="project" value="UniProtKB-SubCell"/>
</dbReference>
<comment type="caution">
    <text evidence="8">The sequence shown here is derived from an EMBL/GenBank/DDBJ whole genome shotgun (WGS) entry which is preliminary data.</text>
</comment>
<dbReference type="PANTHER" id="PTHR40626">
    <property type="entry name" value="MIP31509P"/>
    <property type="match status" value="1"/>
</dbReference>